<sequence length="653" mass="75825">MIRRILKITQAEQEYHKLIKQAIQAKQDCRIKNSTRIPSETLAELWTVAFSHREPPIDWIKWLYQSTIKQEKQEKRKLNRFISLALGILIRNDQAKGKLTGWLEDLKGLENSNELEHRRLQIKQLLENDSNNSDEFIQTKDPYILSTLLRSSTEHPHQLEEVFKNIQGGTQQDVLSSIRVSSRSNGQLIHRTSQDSPFQALNSTEFKQILSDNQSSSSTWKTGLILSQAETLVGQIKSIIKDYNHQSSSNTLTEILQTFQELLELRLNKNDKMMYGGKIETNRLIRRQTEGLETILEYLLLSEETGINFGIVLELIEGIIDRFTDEIIRTKSWKLIISSHLKLSTEWSGEKGLKRLFELLLRSSSLPPYIIDSNGKPCSKFKKIMPGDIGLTMIERVLFPQEDHHYHHHSNREDEFEKLIERIQLMNKVLKSLGSPRRFRDHRLKRLIYLSVQKRINLTIPIDNHHEPINCLDSLAPKLGDSLDWWNRADIWRDLEDRLSAPVITTTSTILDNHQLDLLQPQLQPELIQEVEEDVREEEFVDLHQLQLQFQAVPSIDTAPNHHHHPGEEAPQTETDEDLEASSDHAHQSLNQDTLPQESPPHIHKSDQLRKEPTLNSSSLDAINSKLRVHSRDYFDQHSLLTCLVHIIRNKFR</sequence>
<gene>
    <name evidence="2" type="ORF">PSTG_08820</name>
</gene>
<keyword evidence="3" id="KW-1185">Reference proteome</keyword>
<evidence type="ECO:0000256" key="1">
    <source>
        <dbReference type="SAM" id="MobiDB-lite"/>
    </source>
</evidence>
<reference evidence="3" key="1">
    <citation type="submission" date="2014-03" db="EMBL/GenBank/DDBJ databases">
        <title>The Genome Sequence of Puccinia striiformis f. sp. tritici PST-78.</title>
        <authorList>
            <consortium name="The Broad Institute Genome Sequencing Platform"/>
            <person name="Cuomo C."/>
            <person name="Hulbert S."/>
            <person name="Chen X."/>
            <person name="Walker B."/>
            <person name="Young S.K."/>
            <person name="Zeng Q."/>
            <person name="Gargeya S."/>
            <person name="Fitzgerald M."/>
            <person name="Haas B."/>
            <person name="Abouelleil A."/>
            <person name="Alvarado L."/>
            <person name="Arachchi H.M."/>
            <person name="Berlin A.M."/>
            <person name="Chapman S.B."/>
            <person name="Goldberg J."/>
            <person name="Griggs A."/>
            <person name="Gujja S."/>
            <person name="Hansen M."/>
            <person name="Howarth C."/>
            <person name="Imamovic A."/>
            <person name="Larimer J."/>
            <person name="McCowan C."/>
            <person name="Montmayeur A."/>
            <person name="Murphy C."/>
            <person name="Neiman D."/>
            <person name="Pearson M."/>
            <person name="Priest M."/>
            <person name="Roberts A."/>
            <person name="Saif S."/>
            <person name="Shea T."/>
            <person name="Sisk P."/>
            <person name="Sykes S."/>
            <person name="Wortman J."/>
            <person name="Nusbaum C."/>
            <person name="Birren B."/>
        </authorList>
    </citation>
    <scope>NUCLEOTIDE SEQUENCE [LARGE SCALE GENOMIC DNA]</scope>
    <source>
        <strain evidence="3">race PST-78</strain>
    </source>
</reference>
<evidence type="ECO:0000313" key="2">
    <source>
        <dbReference type="EMBL" id="KNE97947.1"/>
    </source>
</evidence>
<dbReference type="EMBL" id="AJIL01000062">
    <property type="protein sequence ID" value="KNE97947.1"/>
    <property type="molecule type" value="Genomic_DNA"/>
</dbReference>
<feature type="compositionally biased region" description="Basic and acidic residues" evidence="1">
    <location>
        <begin position="604"/>
        <end position="613"/>
    </location>
</feature>
<organism evidence="2 3">
    <name type="scientific">Puccinia striiformis f. sp. tritici PST-78</name>
    <dbReference type="NCBI Taxonomy" id="1165861"/>
    <lineage>
        <taxon>Eukaryota</taxon>
        <taxon>Fungi</taxon>
        <taxon>Dikarya</taxon>
        <taxon>Basidiomycota</taxon>
        <taxon>Pucciniomycotina</taxon>
        <taxon>Pucciniomycetes</taxon>
        <taxon>Pucciniales</taxon>
        <taxon>Pucciniaceae</taxon>
        <taxon>Puccinia</taxon>
    </lineage>
</organism>
<dbReference type="AlphaFoldDB" id="A0A0L0VF66"/>
<name>A0A0L0VF66_9BASI</name>
<dbReference type="Proteomes" id="UP000054564">
    <property type="component" value="Unassembled WGS sequence"/>
</dbReference>
<dbReference type="STRING" id="1165861.A0A0L0VF66"/>
<accession>A0A0L0VF66</accession>
<protein>
    <submittedName>
        <fullName evidence="2">Uncharacterized protein</fullName>
    </submittedName>
</protein>
<feature type="compositionally biased region" description="Polar residues" evidence="1">
    <location>
        <begin position="588"/>
        <end position="597"/>
    </location>
</feature>
<dbReference type="OrthoDB" id="2507382at2759"/>
<feature type="region of interest" description="Disordered" evidence="1">
    <location>
        <begin position="557"/>
        <end position="617"/>
    </location>
</feature>
<comment type="caution">
    <text evidence="2">The sequence shown here is derived from an EMBL/GenBank/DDBJ whole genome shotgun (WGS) entry which is preliminary data.</text>
</comment>
<evidence type="ECO:0000313" key="3">
    <source>
        <dbReference type="Proteomes" id="UP000054564"/>
    </source>
</evidence>
<proteinExistence type="predicted"/>